<dbReference type="Proteomes" id="UP000235786">
    <property type="component" value="Unassembled WGS sequence"/>
</dbReference>
<organism evidence="2 3">
    <name type="scientific">Hyaloscypha variabilis (strain UAMH 11265 / GT02V1 / F)</name>
    <name type="common">Meliniomyces variabilis</name>
    <dbReference type="NCBI Taxonomy" id="1149755"/>
    <lineage>
        <taxon>Eukaryota</taxon>
        <taxon>Fungi</taxon>
        <taxon>Dikarya</taxon>
        <taxon>Ascomycota</taxon>
        <taxon>Pezizomycotina</taxon>
        <taxon>Leotiomycetes</taxon>
        <taxon>Helotiales</taxon>
        <taxon>Hyaloscyphaceae</taxon>
        <taxon>Hyaloscypha</taxon>
        <taxon>Hyaloscypha variabilis</taxon>
    </lineage>
</organism>
<name>A0A2J6RPM0_HYAVF</name>
<reference evidence="2 3" key="1">
    <citation type="submission" date="2016-04" db="EMBL/GenBank/DDBJ databases">
        <title>A degradative enzymes factory behind the ericoid mycorrhizal symbiosis.</title>
        <authorList>
            <consortium name="DOE Joint Genome Institute"/>
            <person name="Martino E."/>
            <person name="Morin E."/>
            <person name="Grelet G."/>
            <person name="Kuo A."/>
            <person name="Kohler A."/>
            <person name="Daghino S."/>
            <person name="Barry K."/>
            <person name="Choi C."/>
            <person name="Cichocki N."/>
            <person name="Clum A."/>
            <person name="Copeland A."/>
            <person name="Hainaut M."/>
            <person name="Haridas S."/>
            <person name="Labutti K."/>
            <person name="Lindquist E."/>
            <person name="Lipzen A."/>
            <person name="Khouja H.-R."/>
            <person name="Murat C."/>
            <person name="Ohm R."/>
            <person name="Olson A."/>
            <person name="Spatafora J."/>
            <person name="Veneault-Fourrey C."/>
            <person name="Henrissat B."/>
            <person name="Grigoriev I."/>
            <person name="Martin F."/>
            <person name="Perotto S."/>
        </authorList>
    </citation>
    <scope>NUCLEOTIDE SEQUENCE [LARGE SCALE GENOMIC DNA]</scope>
    <source>
        <strain evidence="2 3">F</strain>
    </source>
</reference>
<keyword evidence="3" id="KW-1185">Reference proteome</keyword>
<accession>A0A2J6RPM0</accession>
<gene>
    <name evidence="2" type="ORF">L207DRAFT_582662</name>
</gene>
<evidence type="ECO:0000313" key="2">
    <source>
        <dbReference type="EMBL" id="PMD40458.1"/>
    </source>
</evidence>
<proteinExistence type="predicted"/>
<evidence type="ECO:0000256" key="1">
    <source>
        <dbReference type="SAM" id="MobiDB-lite"/>
    </source>
</evidence>
<evidence type="ECO:0000313" key="3">
    <source>
        <dbReference type="Proteomes" id="UP000235786"/>
    </source>
</evidence>
<feature type="region of interest" description="Disordered" evidence="1">
    <location>
        <begin position="1"/>
        <end position="21"/>
    </location>
</feature>
<protein>
    <submittedName>
        <fullName evidence="2">Uncharacterized protein</fullName>
    </submittedName>
</protein>
<feature type="compositionally biased region" description="Basic and acidic residues" evidence="1">
    <location>
        <begin position="10"/>
        <end position="21"/>
    </location>
</feature>
<dbReference type="EMBL" id="KZ613945">
    <property type="protein sequence ID" value="PMD40458.1"/>
    <property type="molecule type" value="Genomic_DNA"/>
</dbReference>
<sequence length="183" mass="19973">MAAVFQGSEQRPRCEEEKGRKRGRRLFEAVDDGSRQARAWEKGRVKRWEGVEDERVRADAAEEVNEVQYLLQVQEDGNGDVDVNVSVGYWNGWAGGEWPRSNDEAGLGGEDVGVAVGGGGPGVAVRVAVPEAVKRVCWRAVSKLRTLAAARQVAWNCKQVTPETGIDAPGGLKKQEPRMPCVC</sequence>
<dbReference type="AlphaFoldDB" id="A0A2J6RPM0"/>